<evidence type="ECO:0000256" key="7">
    <source>
        <dbReference type="SAM" id="Phobius"/>
    </source>
</evidence>
<evidence type="ECO:0000313" key="11">
    <source>
        <dbReference type="Proteomes" id="UP000295334"/>
    </source>
</evidence>
<dbReference type="Pfam" id="PF00924">
    <property type="entry name" value="MS_channel_2nd"/>
    <property type="match status" value="1"/>
</dbReference>
<feature type="transmembrane region" description="Helical" evidence="7">
    <location>
        <begin position="149"/>
        <end position="166"/>
    </location>
</feature>
<feature type="domain" description="Mechanosensitive ion channel MscS" evidence="8">
    <location>
        <begin position="193"/>
        <end position="258"/>
    </location>
</feature>
<dbReference type="Gene3D" id="1.10.287.1260">
    <property type="match status" value="1"/>
</dbReference>
<dbReference type="PANTHER" id="PTHR30566:SF5">
    <property type="entry name" value="MECHANOSENSITIVE ION CHANNEL PROTEIN 1, MITOCHONDRIAL-RELATED"/>
    <property type="match status" value="1"/>
</dbReference>
<comment type="similarity">
    <text evidence="2">Belongs to the MscS (TC 1.A.23) family.</text>
</comment>
<keyword evidence="5 7" id="KW-1133">Transmembrane helix</keyword>
<comment type="subcellular location">
    <subcellularLocation>
        <location evidence="1">Cell membrane</location>
        <topology evidence="1">Multi-pass membrane protein</topology>
    </subcellularLocation>
</comment>
<dbReference type="OrthoDB" id="9809206at2"/>
<dbReference type="SUPFAM" id="SSF50182">
    <property type="entry name" value="Sm-like ribonucleoproteins"/>
    <property type="match status" value="1"/>
</dbReference>
<evidence type="ECO:0000259" key="8">
    <source>
        <dbReference type="Pfam" id="PF00924"/>
    </source>
</evidence>
<protein>
    <submittedName>
        <fullName evidence="10">Mechanosensitive ion channel family protein</fullName>
    </submittedName>
</protein>
<proteinExistence type="inferred from homology"/>
<evidence type="ECO:0000256" key="6">
    <source>
        <dbReference type="ARBA" id="ARBA00023136"/>
    </source>
</evidence>
<keyword evidence="11" id="KW-1185">Reference proteome</keyword>
<accession>A0A4R1BAW4</accession>
<dbReference type="InterPro" id="IPR023408">
    <property type="entry name" value="MscS_beta-dom_sf"/>
</dbReference>
<evidence type="ECO:0000313" key="10">
    <source>
        <dbReference type="EMBL" id="TCJ14094.1"/>
    </source>
</evidence>
<dbReference type="InterPro" id="IPR006685">
    <property type="entry name" value="MscS_channel_2nd"/>
</dbReference>
<evidence type="ECO:0000256" key="3">
    <source>
        <dbReference type="ARBA" id="ARBA00022475"/>
    </source>
</evidence>
<organism evidence="10 11">
    <name type="scientific">Flaviaesturariibacter flavus</name>
    <dbReference type="NCBI Taxonomy" id="2502780"/>
    <lineage>
        <taxon>Bacteria</taxon>
        <taxon>Pseudomonadati</taxon>
        <taxon>Bacteroidota</taxon>
        <taxon>Chitinophagia</taxon>
        <taxon>Chitinophagales</taxon>
        <taxon>Chitinophagaceae</taxon>
        <taxon>Flaviaestuariibacter</taxon>
    </lineage>
</organism>
<reference evidence="10 11" key="1">
    <citation type="submission" date="2019-03" db="EMBL/GenBank/DDBJ databases">
        <authorList>
            <person name="Kim M.K.M."/>
        </authorList>
    </citation>
    <scope>NUCLEOTIDE SEQUENCE [LARGE SCALE GENOMIC DNA]</scope>
    <source>
        <strain evidence="10 11">17J68-12</strain>
    </source>
</reference>
<dbReference type="AlphaFoldDB" id="A0A4R1BAW4"/>
<feature type="domain" description="Mechanosensitive ion channel transmembrane helices 2/3" evidence="9">
    <location>
        <begin position="150"/>
        <end position="190"/>
    </location>
</feature>
<dbReference type="SUPFAM" id="SSF82861">
    <property type="entry name" value="Mechanosensitive channel protein MscS (YggB), transmembrane region"/>
    <property type="match status" value="1"/>
</dbReference>
<dbReference type="EMBL" id="SJZI01000042">
    <property type="protein sequence ID" value="TCJ14094.1"/>
    <property type="molecule type" value="Genomic_DNA"/>
</dbReference>
<dbReference type="InterPro" id="IPR010920">
    <property type="entry name" value="LSM_dom_sf"/>
</dbReference>
<dbReference type="InterPro" id="IPR011014">
    <property type="entry name" value="MscS_channel_TM-2"/>
</dbReference>
<dbReference type="InterPro" id="IPR049142">
    <property type="entry name" value="MS_channel_1st"/>
</dbReference>
<dbReference type="RefSeq" id="WP_131448879.1">
    <property type="nucleotide sequence ID" value="NZ_SJZI01000042.1"/>
</dbReference>
<name>A0A4R1BAW4_9BACT</name>
<keyword evidence="4 7" id="KW-0812">Transmembrane</keyword>
<feature type="transmembrane region" description="Helical" evidence="7">
    <location>
        <begin position="12"/>
        <end position="30"/>
    </location>
</feature>
<evidence type="ECO:0000256" key="2">
    <source>
        <dbReference type="ARBA" id="ARBA00008017"/>
    </source>
</evidence>
<evidence type="ECO:0000256" key="1">
    <source>
        <dbReference type="ARBA" id="ARBA00004651"/>
    </source>
</evidence>
<sequence length="354" mass="40320">MREFFHYVIGNNTIGAYLWTLGIILFVFFLKKVFSRTIASLLCRAFSRIWPNFDTKTFVDLVIPPLGIFLVITVSIVTLYRLHFPQQLDIELYKYKLHSVLLALAILLQIGAFIWLILRSIDFIAVLLQQQRAGQPAQSEYQLIVFFRDFLKVIVIIVGGMLILRFSFGYNISTLLTGLSIVGAAIALALRESLENLIASFVIFFDKPFTIGDFVKVQTVAGNVERIGLRSTRIRTADKSYVTVPNKQMVDSILDNVSLRTQLRGFTELNLHVHTPPARAEQLLQDLRGFLKEQADVQNFTVALSDIRPNTIVATVEYFTRAIPNDRFVALRQSVNFFVLRRMEELGIQIAVQP</sequence>
<gene>
    <name evidence="10" type="ORF">EPD60_08775</name>
</gene>
<dbReference type="GO" id="GO:0005886">
    <property type="term" value="C:plasma membrane"/>
    <property type="evidence" value="ECO:0007669"/>
    <property type="project" value="UniProtKB-SubCell"/>
</dbReference>
<dbReference type="Proteomes" id="UP000295334">
    <property type="component" value="Unassembled WGS sequence"/>
</dbReference>
<keyword evidence="3" id="KW-1003">Cell membrane</keyword>
<dbReference type="GO" id="GO:0008381">
    <property type="term" value="F:mechanosensitive monoatomic ion channel activity"/>
    <property type="evidence" value="ECO:0007669"/>
    <property type="project" value="UniProtKB-ARBA"/>
</dbReference>
<comment type="caution">
    <text evidence="10">The sequence shown here is derived from an EMBL/GenBank/DDBJ whole genome shotgun (WGS) entry which is preliminary data.</text>
</comment>
<dbReference type="PANTHER" id="PTHR30566">
    <property type="entry name" value="YNAI-RELATED MECHANOSENSITIVE ION CHANNEL"/>
    <property type="match status" value="1"/>
</dbReference>
<dbReference type="Gene3D" id="2.30.30.60">
    <property type="match status" value="1"/>
</dbReference>
<feature type="transmembrane region" description="Helical" evidence="7">
    <location>
        <begin position="58"/>
        <end position="80"/>
    </location>
</feature>
<evidence type="ECO:0000256" key="4">
    <source>
        <dbReference type="ARBA" id="ARBA00022692"/>
    </source>
</evidence>
<feature type="transmembrane region" description="Helical" evidence="7">
    <location>
        <begin position="172"/>
        <end position="190"/>
    </location>
</feature>
<evidence type="ECO:0000259" key="9">
    <source>
        <dbReference type="Pfam" id="PF21088"/>
    </source>
</evidence>
<dbReference type="Pfam" id="PF21088">
    <property type="entry name" value="MS_channel_1st"/>
    <property type="match status" value="1"/>
</dbReference>
<keyword evidence="6 7" id="KW-0472">Membrane</keyword>
<evidence type="ECO:0000256" key="5">
    <source>
        <dbReference type="ARBA" id="ARBA00022989"/>
    </source>
</evidence>
<feature type="transmembrane region" description="Helical" evidence="7">
    <location>
        <begin position="100"/>
        <end position="128"/>
    </location>
</feature>